<dbReference type="Gene3D" id="3.30.360.10">
    <property type="entry name" value="Dihydrodipicolinate Reductase, domain 2"/>
    <property type="match status" value="1"/>
</dbReference>
<dbReference type="AlphaFoldDB" id="A0A3R9QUD6"/>
<dbReference type="Gene3D" id="3.40.50.720">
    <property type="entry name" value="NAD(P)-binding Rossmann-like Domain"/>
    <property type="match status" value="1"/>
</dbReference>
<dbReference type="EMBL" id="RBVX01000007">
    <property type="protein sequence ID" value="RSL33660.1"/>
    <property type="molecule type" value="Genomic_DNA"/>
</dbReference>
<dbReference type="InterPro" id="IPR055170">
    <property type="entry name" value="GFO_IDH_MocA-like_dom"/>
</dbReference>
<protein>
    <submittedName>
        <fullName evidence="5">Gfo/Idh/MocA family oxidoreductase</fullName>
    </submittedName>
</protein>
<dbReference type="Pfam" id="PF22725">
    <property type="entry name" value="GFO_IDH_MocA_C3"/>
    <property type="match status" value="1"/>
</dbReference>
<accession>A0A3R9QUD6</accession>
<dbReference type="InterPro" id="IPR050984">
    <property type="entry name" value="Gfo/Idh/MocA_domain"/>
</dbReference>
<keyword evidence="6" id="KW-1185">Reference proteome</keyword>
<reference evidence="5 6" key="1">
    <citation type="submission" date="2018-10" db="EMBL/GenBank/DDBJ databases">
        <title>Draft genome sequence of Bacillus salarius IM0101, isolated from a hypersaline soil in Inner Mongolia, China.</title>
        <authorList>
            <person name="Yamprayoonswat W."/>
            <person name="Boonvisut S."/>
            <person name="Jumpathong W."/>
            <person name="Sittihan S."/>
            <person name="Ruangsuj P."/>
            <person name="Wanthongcharoen S."/>
            <person name="Thongpramul N."/>
            <person name="Pimmason S."/>
            <person name="Yu B."/>
            <person name="Yasawong M."/>
        </authorList>
    </citation>
    <scope>NUCLEOTIDE SEQUENCE [LARGE SCALE GENOMIC DNA]</scope>
    <source>
        <strain evidence="5 6">IM0101</strain>
    </source>
</reference>
<name>A0A3R9QUD6_9BACI</name>
<feature type="domain" description="GFO/IDH/MocA-like oxidoreductase" evidence="4">
    <location>
        <begin position="131"/>
        <end position="246"/>
    </location>
</feature>
<dbReference type="InterPro" id="IPR000683">
    <property type="entry name" value="Gfo/Idh/MocA-like_OxRdtase_N"/>
</dbReference>
<evidence type="ECO:0000259" key="3">
    <source>
        <dbReference type="Pfam" id="PF01408"/>
    </source>
</evidence>
<dbReference type="SUPFAM" id="SSF55347">
    <property type="entry name" value="Glyceraldehyde-3-phosphate dehydrogenase-like, C-terminal domain"/>
    <property type="match status" value="1"/>
</dbReference>
<evidence type="ECO:0000256" key="1">
    <source>
        <dbReference type="ARBA" id="ARBA00010928"/>
    </source>
</evidence>
<dbReference type="GO" id="GO:0016491">
    <property type="term" value="F:oxidoreductase activity"/>
    <property type="evidence" value="ECO:0007669"/>
    <property type="project" value="UniProtKB-KW"/>
</dbReference>
<sequence length="325" mass="36505">MHRIKWGILGPGNIAEKFAKAIIEENGSIYAVGSRNLDRAQTFAANHNIEKAYGCYADLMKDQDVDVIYISTPHSHHYKYIMECLHQGKHVLCEKAITINGDQLRDIARLAEQKDLVVAEAMTIYHMPLLHKLRNIITSGQIGSLKLIQVSFGSAKEDDDSNRFFHKELAGGALFDIGSYALSFSRFFLSSSPDDIQTTVKKFRTDVDEQSGIILKNQDDEMAVISLAFRAKMPKRGIISGENGFITVENFPRATTATIQYLDGQTEVVEAGTTSKGLVYEVEAMNHYISNGFQAETLPLSMDVLNIMDEVRKQWGIHYPFPYEE</sequence>
<dbReference type="OrthoDB" id="9815825at2"/>
<dbReference type="PANTHER" id="PTHR22604">
    <property type="entry name" value="OXIDOREDUCTASES"/>
    <property type="match status" value="1"/>
</dbReference>
<keyword evidence="2" id="KW-0560">Oxidoreductase</keyword>
<evidence type="ECO:0000313" key="6">
    <source>
        <dbReference type="Proteomes" id="UP000275076"/>
    </source>
</evidence>
<evidence type="ECO:0000313" key="5">
    <source>
        <dbReference type="EMBL" id="RSL33660.1"/>
    </source>
</evidence>
<organism evidence="5 6">
    <name type="scientific">Salibacterium salarium</name>
    <dbReference type="NCBI Taxonomy" id="284579"/>
    <lineage>
        <taxon>Bacteria</taxon>
        <taxon>Bacillati</taxon>
        <taxon>Bacillota</taxon>
        <taxon>Bacilli</taxon>
        <taxon>Bacillales</taxon>
        <taxon>Bacillaceae</taxon>
    </lineage>
</organism>
<dbReference type="PANTHER" id="PTHR22604:SF105">
    <property type="entry name" value="TRANS-1,2-DIHYDROBENZENE-1,2-DIOL DEHYDROGENASE"/>
    <property type="match status" value="1"/>
</dbReference>
<dbReference type="InterPro" id="IPR036291">
    <property type="entry name" value="NAD(P)-bd_dom_sf"/>
</dbReference>
<gene>
    <name evidence="5" type="ORF">D7Z54_09450</name>
</gene>
<dbReference type="GO" id="GO:0000166">
    <property type="term" value="F:nucleotide binding"/>
    <property type="evidence" value="ECO:0007669"/>
    <property type="project" value="InterPro"/>
</dbReference>
<comment type="similarity">
    <text evidence="1">Belongs to the Gfo/Idh/MocA family.</text>
</comment>
<proteinExistence type="inferred from homology"/>
<feature type="domain" description="Gfo/Idh/MocA-like oxidoreductase N-terminal" evidence="3">
    <location>
        <begin position="4"/>
        <end position="119"/>
    </location>
</feature>
<evidence type="ECO:0000256" key="2">
    <source>
        <dbReference type="ARBA" id="ARBA00023002"/>
    </source>
</evidence>
<dbReference type="Pfam" id="PF01408">
    <property type="entry name" value="GFO_IDH_MocA"/>
    <property type="match status" value="1"/>
</dbReference>
<evidence type="ECO:0000259" key="4">
    <source>
        <dbReference type="Pfam" id="PF22725"/>
    </source>
</evidence>
<dbReference type="SUPFAM" id="SSF51735">
    <property type="entry name" value="NAD(P)-binding Rossmann-fold domains"/>
    <property type="match status" value="1"/>
</dbReference>
<dbReference type="Proteomes" id="UP000275076">
    <property type="component" value="Unassembled WGS sequence"/>
</dbReference>
<comment type="caution">
    <text evidence="5">The sequence shown here is derived from an EMBL/GenBank/DDBJ whole genome shotgun (WGS) entry which is preliminary data.</text>
</comment>